<evidence type="ECO:0000313" key="14">
    <source>
        <dbReference type="Proteomes" id="UP000663880"/>
    </source>
</evidence>
<dbReference type="InterPro" id="IPR013120">
    <property type="entry name" value="FAR_NAD-bd"/>
</dbReference>
<dbReference type="GO" id="GO:0035336">
    <property type="term" value="P:long-chain fatty-acyl-CoA metabolic process"/>
    <property type="evidence" value="ECO:0007669"/>
    <property type="project" value="TreeGrafter"/>
</dbReference>
<dbReference type="GO" id="GO:0016020">
    <property type="term" value="C:membrane"/>
    <property type="evidence" value="ECO:0007669"/>
    <property type="project" value="UniProtKB-SubCell"/>
</dbReference>
<dbReference type="EC" id="1.2.1.84" evidence="10"/>
<feature type="transmembrane region" description="Helical" evidence="10">
    <location>
        <begin position="502"/>
        <end position="523"/>
    </location>
</feature>
<feature type="transmembrane region" description="Helical" evidence="10">
    <location>
        <begin position="384"/>
        <end position="408"/>
    </location>
</feature>
<comment type="subcellular location">
    <subcellularLocation>
        <location evidence="1">Membrane</location>
        <topology evidence="1">Multi-pass membrane protein</topology>
    </subcellularLocation>
</comment>
<proteinExistence type="inferred from homology"/>
<dbReference type="CDD" id="cd09071">
    <property type="entry name" value="FAR_C"/>
    <property type="match status" value="1"/>
</dbReference>
<dbReference type="CDD" id="cd05236">
    <property type="entry name" value="FAR-N_SDR_e"/>
    <property type="match status" value="1"/>
</dbReference>
<evidence type="ECO:0000256" key="3">
    <source>
        <dbReference type="ARBA" id="ARBA00022516"/>
    </source>
</evidence>
<dbReference type="Gene3D" id="3.40.50.720">
    <property type="entry name" value="NAD(P)-binding Rossmann-like Domain"/>
    <property type="match status" value="1"/>
</dbReference>
<dbReference type="InterPro" id="IPR033640">
    <property type="entry name" value="FAR_C"/>
</dbReference>
<name>A0A821UCN3_9NEOP</name>
<keyword evidence="10" id="KW-0560">Oxidoreductase</keyword>
<evidence type="ECO:0000256" key="6">
    <source>
        <dbReference type="ARBA" id="ARBA00022989"/>
    </source>
</evidence>
<accession>A0A821UCN3</accession>
<comment type="similarity">
    <text evidence="2 10">Belongs to the fatty acyl-CoA reductase family.</text>
</comment>
<evidence type="ECO:0000256" key="4">
    <source>
        <dbReference type="ARBA" id="ARBA00022692"/>
    </source>
</evidence>
<dbReference type="InterPro" id="IPR036291">
    <property type="entry name" value="NAD(P)-bd_dom_sf"/>
</dbReference>
<dbReference type="FunFam" id="3.40.50.720:FF:000143">
    <property type="entry name" value="Fatty acyl-CoA reductase"/>
    <property type="match status" value="1"/>
</dbReference>
<dbReference type="GO" id="GO:0005777">
    <property type="term" value="C:peroxisome"/>
    <property type="evidence" value="ECO:0007669"/>
    <property type="project" value="TreeGrafter"/>
</dbReference>
<evidence type="ECO:0000259" key="12">
    <source>
        <dbReference type="Pfam" id="PF07993"/>
    </source>
</evidence>
<feature type="domain" description="Thioester reductase (TE)" evidence="12">
    <location>
        <begin position="42"/>
        <end position="311"/>
    </location>
</feature>
<dbReference type="EMBL" id="CAJOBZ010000030">
    <property type="protein sequence ID" value="CAF4887759.1"/>
    <property type="molecule type" value="Genomic_DNA"/>
</dbReference>
<evidence type="ECO:0000259" key="11">
    <source>
        <dbReference type="Pfam" id="PF03015"/>
    </source>
</evidence>
<comment type="caution">
    <text evidence="13">The sequence shown here is derived from an EMBL/GenBank/DDBJ whole genome shotgun (WGS) entry which is preliminary data.</text>
</comment>
<dbReference type="OrthoDB" id="429813at2759"/>
<dbReference type="Pfam" id="PF03015">
    <property type="entry name" value="Sterile"/>
    <property type="match status" value="1"/>
</dbReference>
<dbReference type="GO" id="GO:0080019">
    <property type="term" value="F:alcohol-forming very long-chain fatty acyl-CoA reductase activity"/>
    <property type="evidence" value="ECO:0007669"/>
    <property type="project" value="InterPro"/>
</dbReference>
<sequence length="527" mass="59943">MVVIGETIVKEGGDITYKDMIDEPHLEDSQIQKMFAGASVFITGGTGFLGKLFIDKLLRSSPGLKKLYVLVRAKKNKEPVKRLEEQLNDVLYDRLRKEQPDFIKKIYVVEGEVNEENLGMSEADRQLLINEVDFIFHGAATVRFDEPLKVAVGTNVRGSREMLVLARACTKLRAYVHISTAYSYCTQLNIDEKFYKSSLEGDKLIDLVENMDDAILKDITPGLVGNYPNTYAYTKAAAEDVVLKYSKGLPVAMVRPSIVIATARDPIVGWIDNVYGPTGVVVGVAVGLLRVLLCNRHAVADLVPGDMVVNACIATAWKTAKDYPGNHEDAPPLDQAPPVYNFVSSEENPLTWDNFLELNHRYGFEVPTIQAVWHYILLFTTSEYLFNFYCLLLHWIPAYIIDGIAVLIGKKPVLKVAYHKIEKFSRVIGYFSCRSWKFSNQNVQSLYKELCDADKDIYDFNIAQLDWKMYFYNQVRGIRLYLLKDPMETVPQGLKRYLKLKVAHYFILAILCLIVFKLMSWIICMFL</sequence>
<evidence type="ECO:0000256" key="5">
    <source>
        <dbReference type="ARBA" id="ARBA00022857"/>
    </source>
</evidence>
<dbReference type="GO" id="GO:0102965">
    <property type="term" value="F:alcohol-forming long-chain fatty acyl-CoA reductase activity"/>
    <property type="evidence" value="ECO:0007669"/>
    <property type="project" value="UniProtKB-EC"/>
</dbReference>
<dbReference type="Pfam" id="PF07993">
    <property type="entry name" value="NAD_binding_4"/>
    <property type="match status" value="1"/>
</dbReference>
<dbReference type="SUPFAM" id="SSF51735">
    <property type="entry name" value="NAD(P)-binding Rossmann-fold domains"/>
    <property type="match status" value="1"/>
</dbReference>
<evidence type="ECO:0000256" key="2">
    <source>
        <dbReference type="ARBA" id="ARBA00005928"/>
    </source>
</evidence>
<protein>
    <recommendedName>
        <fullName evidence="10">Fatty acyl-CoA reductase</fullName>
        <ecNumber evidence="10">1.2.1.84</ecNumber>
    </recommendedName>
</protein>
<gene>
    <name evidence="13" type="ORF">PMACD_LOCUS10181</name>
</gene>
<keyword evidence="14" id="KW-1185">Reference proteome</keyword>
<dbReference type="Proteomes" id="UP000663880">
    <property type="component" value="Unassembled WGS sequence"/>
</dbReference>
<dbReference type="InterPro" id="IPR026055">
    <property type="entry name" value="FAR"/>
</dbReference>
<evidence type="ECO:0000313" key="13">
    <source>
        <dbReference type="EMBL" id="CAF4887759.1"/>
    </source>
</evidence>
<reference evidence="13" key="1">
    <citation type="submission" date="2021-02" db="EMBL/GenBank/DDBJ databases">
        <authorList>
            <person name="Steward A R."/>
        </authorList>
    </citation>
    <scope>NUCLEOTIDE SEQUENCE</scope>
</reference>
<dbReference type="PANTHER" id="PTHR11011:SF60">
    <property type="entry name" value="FATTY ACYL-COA REDUCTASE-RELATED"/>
    <property type="match status" value="1"/>
</dbReference>
<evidence type="ECO:0000256" key="8">
    <source>
        <dbReference type="ARBA" id="ARBA00023136"/>
    </source>
</evidence>
<evidence type="ECO:0000256" key="1">
    <source>
        <dbReference type="ARBA" id="ARBA00004141"/>
    </source>
</evidence>
<dbReference type="AlphaFoldDB" id="A0A821UCN3"/>
<evidence type="ECO:0000256" key="7">
    <source>
        <dbReference type="ARBA" id="ARBA00023098"/>
    </source>
</evidence>
<evidence type="ECO:0000256" key="10">
    <source>
        <dbReference type="RuleBase" id="RU363097"/>
    </source>
</evidence>
<keyword evidence="3 10" id="KW-0444">Lipid biosynthesis</keyword>
<comment type="catalytic activity">
    <reaction evidence="9 10">
        <text>a long-chain fatty acyl-CoA + 2 NADPH + 2 H(+) = a long-chain primary fatty alcohol + 2 NADP(+) + CoA</text>
        <dbReference type="Rhea" id="RHEA:52716"/>
        <dbReference type="ChEBI" id="CHEBI:15378"/>
        <dbReference type="ChEBI" id="CHEBI:57287"/>
        <dbReference type="ChEBI" id="CHEBI:57783"/>
        <dbReference type="ChEBI" id="CHEBI:58349"/>
        <dbReference type="ChEBI" id="CHEBI:77396"/>
        <dbReference type="ChEBI" id="CHEBI:83139"/>
        <dbReference type="EC" id="1.2.1.84"/>
    </reaction>
</comment>
<organism evidence="13 14">
    <name type="scientific">Pieris macdunnoughi</name>
    <dbReference type="NCBI Taxonomy" id="345717"/>
    <lineage>
        <taxon>Eukaryota</taxon>
        <taxon>Metazoa</taxon>
        <taxon>Ecdysozoa</taxon>
        <taxon>Arthropoda</taxon>
        <taxon>Hexapoda</taxon>
        <taxon>Insecta</taxon>
        <taxon>Pterygota</taxon>
        <taxon>Neoptera</taxon>
        <taxon>Endopterygota</taxon>
        <taxon>Lepidoptera</taxon>
        <taxon>Glossata</taxon>
        <taxon>Ditrysia</taxon>
        <taxon>Papilionoidea</taxon>
        <taxon>Pieridae</taxon>
        <taxon>Pierinae</taxon>
        <taxon>Pieris</taxon>
    </lineage>
</organism>
<keyword evidence="4 10" id="KW-0812">Transmembrane</keyword>
<keyword evidence="8 10" id="KW-0472">Membrane</keyword>
<comment type="function">
    <text evidence="10">Catalyzes the reduction of fatty acyl-CoA to fatty alcohols.</text>
</comment>
<feature type="domain" description="Fatty acyl-CoA reductase C-terminal" evidence="11">
    <location>
        <begin position="393"/>
        <end position="485"/>
    </location>
</feature>
<dbReference type="PANTHER" id="PTHR11011">
    <property type="entry name" value="MALE STERILITY PROTEIN 2-RELATED"/>
    <property type="match status" value="1"/>
</dbReference>
<keyword evidence="7 10" id="KW-0443">Lipid metabolism</keyword>
<evidence type="ECO:0000256" key="9">
    <source>
        <dbReference type="ARBA" id="ARBA00052530"/>
    </source>
</evidence>
<keyword evidence="6 10" id="KW-1133">Transmembrane helix</keyword>
<keyword evidence="5 10" id="KW-0521">NADP</keyword>